<evidence type="ECO:0000256" key="1">
    <source>
        <dbReference type="ARBA" id="ARBA00005901"/>
    </source>
</evidence>
<dbReference type="Proteomes" id="UP000028542">
    <property type="component" value="Unassembled WGS sequence"/>
</dbReference>
<evidence type="ECO:0000313" key="5">
    <source>
        <dbReference type="EMBL" id="KEZ87181.1"/>
    </source>
</evidence>
<dbReference type="RefSeq" id="WP_035131367.1">
    <property type="nucleotide sequence ID" value="NZ_JPMD01000014.1"/>
</dbReference>
<keyword evidence="2 4" id="KW-0813">Transport</keyword>
<dbReference type="GO" id="GO:0046961">
    <property type="term" value="F:proton-transporting ATPase activity, rotational mechanism"/>
    <property type="evidence" value="ECO:0007669"/>
    <property type="project" value="InterPro"/>
</dbReference>
<dbReference type="GO" id="GO:0046933">
    <property type="term" value="F:proton-transporting ATP synthase activity, rotational mechanism"/>
    <property type="evidence" value="ECO:0007669"/>
    <property type="project" value="UniProtKB-UniRule"/>
</dbReference>
<dbReference type="EMBL" id="JPMD01000014">
    <property type="protein sequence ID" value="KEZ87181.1"/>
    <property type="molecule type" value="Genomic_DNA"/>
</dbReference>
<dbReference type="AlphaFoldDB" id="A0A084JDZ7"/>
<accession>A0A084JDZ7</accession>
<dbReference type="SUPFAM" id="SSF160527">
    <property type="entry name" value="V-type ATPase subunit E-like"/>
    <property type="match status" value="1"/>
</dbReference>
<keyword evidence="3 4" id="KW-0406">Ion transport</keyword>
<protein>
    <recommendedName>
        <fullName evidence="4">V-type proton ATPase subunit E</fullName>
    </recommendedName>
    <alternativeName>
        <fullName evidence="4">V-ATPase subunit E</fullName>
    </alternativeName>
</protein>
<evidence type="ECO:0000256" key="4">
    <source>
        <dbReference type="HAMAP-Rule" id="MF_00311"/>
    </source>
</evidence>
<dbReference type="eggNOG" id="COG1390">
    <property type="taxonomic scope" value="Bacteria"/>
</dbReference>
<reference evidence="5 6" key="1">
    <citation type="submission" date="2014-07" db="EMBL/GenBank/DDBJ databases">
        <title>Draft genome of Clostridium sulfidigenes 113A isolated from sediments associated with methane hydrate from Krishna Godavari basin.</title>
        <authorList>
            <person name="Honkalas V.S."/>
            <person name="Dabir A.P."/>
            <person name="Arora P."/>
            <person name="Dhakephalkar P.K."/>
        </authorList>
    </citation>
    <scope>NUCLEOTIDE SEQUENCE [LARGE SCALE GENOMIC DNA]</scope>
    <source>
        <strain evidence="5 6">113A</strain>
    </source>
</reference>
<name>A0A084JDZ7_9CLOT</name>
<evidence type="ECO:0000313" key="6">
    <source>
        <dbReference type="Proteomes" id="UP000028542"/>
    </source>
</evidence>
<dbReference type="Gene3D" id="1.20.5.620">
    <property type="entry name" value="F1F0 ATP synthase subunit B, membrane domain"/>
    <property type="match status" value="1"/>
</dbReference>
<dbReference type="GO" id="GO:0005524">
    <property type="term" value="F:ATP binding"/>
    <property type="evidence" value="ECO:0007669"/>
    <property type="project" value="UniProtKB-UniRule"/>
</dbReference>
<dbReference type="STRING" id="318464.IO99_06215"/>
<dbReference type="GO" id="GO:0042777">
    <property type="term" value="P:proton motive force-driven plasma membrane ATP synthesis"/>
    <property type="evidence" value="ECO:0007669"/>
    <property type="project" value="UniProtKB-UniRule"/>
</dbReference>
<comment type="function">
    <text evidence="4">Produces ATP from ADP in the presence of a proton gradient across the membrane.</text>
</comment>
<comment type="similarity">
    <text evidence="1 4">Belongs to the V-ATPase E subunit family.</text>
</comment>
<keyword evidence="4" id="KW-0066">ATP synthesis</keyword>
<organism evidence="5 6">
    <name type="scientific">Clostridium sulfidigenes</name>
    <dbReference type="NCBI Taxonomy" id="318464"/>
    <lineage>
        <taxon>Bacteria</taxon>
        <taxon>Bacillati</taxon>
        <taxon>Bacillota</taxon>
        <taxon>Clostridia</taxon>
        <taxon>Eubacteriales</taxon>
        <taxon>Clostridiaceae</taxon>
        <taxon>Clostridium</taxon>
    </lineage>
</organism>
<gene>
    <name evidence="4" type="primary">atpE</name>
    <name evidence="5" type="ORF">IO99_06215</name>
</gene>
<sequence length="200" mass="22736">MSNLDNLTSKIIKDAEVKKIEILNEATVKADEIIKKKTEEANKKASSILQKAEMESKTIKERIISKTDLEIRNKKLLAKQQVIEKVFEAAKEKLKAMNAEEFTKFIKNSIMAIDIHGDEEIIINPVDRDKLPEKFLAEVNKALISKGKLGNLKFNVKTHEIDGGFILSKNGIEINNSFDELVNSLKYELEYEVGKILFTE</sequence>
<dbReference type="Pfam" id="PF01991">
    <property type="entry name" value="vATP-synt_E"/>
    <property type="match status" value="1"/>
</dbReference>
<proteinExistence type="inferred from homology"/>
<evidence type="ECO:0000256" key="3">
    <source>
        <dbReference type="ARBA" id="ARBA00023065"/>
    </source>
</evidence>
<dbReference type="HAMAP" id="MF_00311">
    <property type="entry name" value="ATP_synth_E_arch"/>
    <property type="match status" value="1"/>
</dbReference>
<dbReference type="InterPro" id="IPR002842">
    <property type="entry name" value="ATPase_V1_Esu"/>
</dbReference>
<comment type="caution">
    <text evidence="5">The sequence shown here is derived from an EMBL/GenBank/DDBJ whole genome shotgun (WGS) entry which is preliminary data.</text>
</comment>
<keyword evidence="4" id="KW-0375">Hydrogen ion transport</keyword>
<keyword evidence="6" id="KW-1185">Reference proteome</keyword>
<dbReference type="GO" id="GO:0033178">
    <property type="term" value="C:proton-transporting two-sector ATPase complex, catalytic domain"/>
    <property type="evidence" value="ECO:0007669"/>
    <property type="project" value="InterPro"/>
</dbReference>
<evidence type="ECO:0000256" key="2">
    <source>
        <dbReference type="ARBA" id="ARBA00022448"/>
    </source>
</evidence>